<feature type="compositionally biased region" description="Polar residues" evidence="1">
    <location>
        <begin position="22"/>
        <end position="37"/>
    </location>
</feature>
<evidence type="ECO:0000256" key="1">
    <source>
        <dbReference type="SAM" id="MobiDB-lite"/>
    </source>
</evidence>
<reference evidence="2" key="2">
    <citation type="submission" date="2016-06" db="EMBL/GenBank/DDBJ databases">
        <title>The genome of a short-lived fish provides insights into sex chromosome evolution and the genetic control of aging.</title>
        <authorList>
            <person name="Reichwald K."/>
            <person name="Felder M."/>
            <person name="Petzold A."/>
            <person name="Koch P."/>
            <person name="Groth M."/>
            <person name="Platzer M."/>
        </authorList>
    </citation>
    <scope>NUCLEOTIDE SEQUENCE</scope>
    <source>
        <tissue evidence="2">Brain</tissue>
    </source>
</reference>
<gene>
    <name evidence="2" type="primary">UCMAB</name>
</gene>
<evidence type="ECO:0000313" key="2">
    <source>
        <dbReference type="EMBL" id="SBR85603.1"/>
    </source>
</evidence>
<reference evidence="2" key="1">
    <citation type="submission" date="2016-05" db="EMBL/GenBank/DDBJ databases">
        <authorList>
            <person name="Lavstsen T."/>
            <person name="Jespersen J.S."/>
        </authorList>
    </citation>
    <scope>NUCLEOTIDE SEQUENCE</scope>
    <source>
        <tissue evidence="2">Brain</tissue>
    </source>
</reference>
<dbReference type="EMBL" id="HAEG01009865">
    <property type="protein sequence ID" value="SBR85603.1"/>
    <property type="molecule type" value="Transcribed_RNA"/>
</dbReference>
<organism evidence="2">
    <name type="scientific">Nothobranchius pienaari</name>
    <dbReference type="NCBI Taxonomy" id="704102"/>
    <lineage>
        <taxon>Eukaryota</taxon>
        <taxon>Metazoa</taxon>
        <taxon>Chordata</taxon>
        <taxon>Craniata</taxon>
        <taxon>Vertebrata</taxon>
        <taxon>Euteleostomi</taxon>
        <taxon>Actinopterygii</taxon>
        <taxon>Neopterygii</taxon>
        <taxon>Teleostei</taxon>
        <taxon>Neoteleostei</taxon>
        <taxon>Acanthomorphata</taxon>
        <taxon>Ovalentaria</taxon>
        <taxon>Atherinomorphae</taxon>
        <taxon>Cyprinodontiformes</taxon>
        <taxon>Nothobranchiidae</taxon>
        <taxon>Nothobranchius</taxon>
    </lineage>
</organism>
<accession>A0A1A8PWK1</accession>
<feature type="non-terminal residue" evidence="2">
    <location>
        <position position="1"/>
    </location>
</feature>
<feature type="region of interest" description="Disordered" evidence="1">
    <location>
        <begin position="1"/>
        <end position="46"/>
    </location>
</feature>
<dbReference type="AlphaFoldDB" id="A0A1A8PWK1"/>
<feature type="region of interest" description="Disordered" evidence="1">
    <location>
        <begin position="79"/>
        <end position="103"/>
    </location>
</feature>
<sequence length="141" mass="15581">PSLQLCAGEQAAGLKVPKVQPGGSSWKSLKPQPSSASAAGGPRNLRMRWTRSRGQFWLQTSRGESCTRRRGMHLRATLRRKMTSRMRGPERAPSSGGSSTMMGCILPTSTTITPSEQQEVEMLEEDKLRQIIINQIFIAIK</sequence>
<name>A0A1A8PWK1_9TELE</name>
<proteinExistence type="predicted"/>
<protein>
    <submittedName>
        <fullName evidence="2">Upper zone of growth plate and cartilage matrix associated b</fullName>
    </submittedName>
</protein>